<reference evidence="4" key="1">
    <citation type="submission" date="2021-02" db="EMBL/GenBank/DDBJ databases">
        <authorList>
            <person name="Nowell W R."/>
        </authorList>
    </citation>
    <scope>NUCLEOTIDE SEQUENCE</scope>
</reference>
<evidence type="ECO:0000259" key="2">
    <source>
        <dbReference type="Pfam" id="PF05699"/>
    </source>
</evidence>
<accession>A0A815V398</accession>
<dbReference type="Pfam" id="PF05699">
    <property type="entry name" value="Dimer_Tnp_hAT"/>
    <property type="match status" value="1"/>
</dbReference>
<feature type="compositionally biased region" description="Polar residues" evidence="1">
    <location>
        <begin position="62"/>
        <end position="78"/>
    </location>
</feature>
<evidence type="ECO:0000313" key="3">
    <source>
        <dbReference type="EMBL" id="CAF1240080.1"/>
    </source>
</evidence>
<dbReference type="Proteomes" id="UP000663854">
    <property type="component" value="Unassembled WGS sequence"/>
</dbReference>
<protein>
    <recommendedName>
        <fullName evidence="2">HAT C-terminal dimerisation domain-containing protein</fullName>
    </recommendedName>
</protein>
<dbReference type="PANTHER" id="PTHR45749:SF14">
    <property type="entry name" value="TTF-TYPE DOMAIN-CONTAINING PROTEIN"/>
    <property type="match status" value="1"/>
</dbReference>
<dbReference type="GO" id="GO:0046983">
    <property type="term" value="F:protein dimerization activity"/>
    <property type="evidence" value="ECO:0007669"/>
    <property type="project" value="InterPro"/>
</dbReference>
<keyword evidence="5" id="KW-1185">Reference proteome</keyword>
<evidence type="ECO:0000313" key="4">
    <source>
        <dbReference type="EMBL" id="CAF1522537.1"/>
    </source>
</evidence>
<dbReference type="AlphaFoldDB" id="A0A815V398"/>
<feature type="domain" description="HAT C-terminal dimerisation" evidence="2">
    <location>
        <begin position="367"/>
        <end position="410"/>
    </location>
</feature>
<dbReference type="PANTHER" id="PTHR45749">
    <property type="match status" value="1"/>
</dbReference>
<dbReference type="EMBL" id="CAJNOH010001666">
    <property type="protein sequence ID" value="CAF1240080.1"/>
    <property type="molecule type" value="Genomic_DNA"/>
</dbReference>
<dbReference type="SUPFAM" id="SSF53098">
    <property type="entry name" value="Ribonuclease H-like"/>
    <property type="match status" value="1"/>
</dbReference>
<feature type="region of interest" description="Disordered" evidence="1">
    <location>
        <begin position="56"/>
        <end position="78"/>
    </location>
</feature>
<name>A0A815V398_9BILA</name>
<organism evidence="4 5">
    <name type="scientific">Rotaria sordida</name>
    <dbReference type="NCBI Taxonomy" id="392033"/>
    <lineage>
        <taxon>Eukaryota</taxon>
        <taxon>Metazoa</taxon>
        <taxon>Spiralia</taxon>
        <taxon>Gnathifera</taxon>
        <taxon>Rotifera</taxon>
        <taxon>Eurotatoria</taxon>
        <taxon>Bdelloidea</taxon>
        <taxon>Philodinida</taxon>
        <taxon>Philodinidae</taxon>
        <taxon>Rotaria</taxon>
    </lineage>
</organism>
<proteinExistence type="predicted"/>
<dbReference type="Proteomes" id="UP000663870">
    <property type="component" value="Unassembled WGS sequence"/>
</dbReference>
<dbReference type="InterPro" id="IPR008906">
    <property type="entry name" value="HATC_C_dom"/>
</dbReference>
<dbReference type="EMBL" id="CAJNOL010002687">
    <property type="protein sequence ID" value="CAF1522537.1"/>
    <property type="molecule type" value="Genomic_DNA"/>
</dbReference>
<sequence length="445" mass="50708">MTISDFNNFSTSFRDEKRTTFTSTPFSFHIGPTSLSNINNFQENYNQSSNQFRLDKSEKLSTTDNSIPPLASTTNSPVLLSPTTRKNNLLSLSTTSAKKDSVFVSSITNSLGQTIIDISKCHLNYCSSSKAYHPLKEDELVSTTINKRSSIHIHCVADCLDLAVHDLIDQYASIANCIPCVKDIIDFIRRSPKRLVILKEIFNQISLSYTNLTTLCPTTWTMRAESYGSLLKTYEQVQEAFYTISKEKGGPDVFCAAEAIIHRFRRIQVVQDSEGLTEKSILSRLRRPPRRYESNTIPAFNGSNDYIKTIMDFCHDDIYIERLKSEAFMISDLFRIVINTNQMKMKLITKMSTVCGIGKQMFQEFDKLIRLYLTIPITTATSERAFSALNRVKNTLRSSMTQSRLNHCLLAHIYKEKLDKIDPNQIMSTFISSNEQRQPLLGLMF</sequence>
<evidence type="ECO:0000256" key="1">
    <source>
        <dbReference type="SAM" id="MobiDB-lite"/>
    </source>
</evidence>
<comment type="caution">
    <text evidence="4">The sequence shown here is derived from an EMBL/GenBank/DDBJ whole genome shotgun (WGS) entry which is preliminary data.</text>
</comment>
<gene>
    <name evidence="4" type="ORF">JXQ802_LOCUS41678</name>
    <name evidence="3" type="ORF">PYM288_LOCUS26830</name>
</gene>
<evidence type="ECO:0000313" key="5">
    <source>
        <dbReference type="Proteomes" id="UP000663870"/>
    </source>
</evidence>
<dbReference type="InterPro" id="IPR012337">
    <property type="entry name" value="RNaseH-like_sf"/>
</dbReference>